<gene>
    <name evidence="1" type="ORF">Scaly_3008000</name>
</gene>
<dbReference type="InterPro" id="IPR040256">
    <property type="entry name" value="At4g02000-like"/>
</dbReference>
<evidence type="ECO:0008006" key="2">
    <source>
        <dbReference type="Google" id="ProtNLM"/>
    </source>
</evidence>
<proteinExistence type="predicted"/>
<dbReference type="SUPFAM" id="SSF56219">
    <property type="entry name" value="DNase I-like"/>
    <property type="match status" value="1"/>
</dbReference>
<evidence type="ECO:0000313" key="1">
    <source>
        <dbReference type="EMBL" id="KAL0304801.1"/>
    </source>
</evidence>
<dbReference type="Gene3D" id="3.60.10.10">
    <property type="entry name" value="Endonuclease/exonuclease/phosphatase"/>
    <property type="match status" value="1"/>
</dbReference>
<dbReference type="PANTHER" id="PTHR31286:SF179">
    <property type="entry name" value="RNASE H TYPE-1 DOMAIN-CONTAINING PROTEIN"/>
    <property type="match status" value="1"/>
</dbReference>
<accession>A0AAW2KDQ6</accession>
<reference evidence="1" key="2">
    <citation type="journal article" date="2024" name="Plant">
        <title>Genomic evolution and insights into agronomic trait innovations of Sesamum species.</title>
        <authorList>
            <person name="Miao H."/>
            <person name="Wang L."/>
            <person name="Qu L."/>
            <person name="Liu H."/>
            <person name="Sun Y."/>
            <person name="Le M."/>
            <person name="Wang Q."/>
            <person name="Wei S."/>
            <person name="Zheng Y."/>
            <person name="Lin W."/>
            <person name="Duan Y."/>
            <person name="Cao H."/>
            <person name="Xiong S."/>
            <person name="Wang X."/>
            <person name="Wei L."/>
            <person name="Li C."/>
            <person name="Ma Q."/>
            <person name="Ju M."/>
            <person name="Zhao R."/>
            <person name="Li G."/>
            <person name="Mu C."/>
            <person name="Tian Q."/>
            <person name="Mei H."/>
            <person name="Zhang T."/>
            <person name="Gao T."/>
            <person name="Zhang H."/>
        </authorList>
    </citation>
    <scope>NUCLEOTIDE SEQUENCE</scope>
    <source>
        <strain evidence="1">KEN8</strain>
    </source>
</reference>
<protein>
    <recommendedName>
        <fullName evidence="2">DUF4283 domain-containing protein</fullName>
    </recommendedName>
</protein>
<name>A0AAW2KDQ6_9LAMI</name>
<comment type="caution">
    <text evidence="1">The sequence shown here is derived from an EMBL/GenBank/DDBJ whole genome shotgun (WGS) entry which is preliminary data.</text>
</comment>
<reference evidence="1" key="1">
    <citation type="submission" date="2020-06" db="EMBL/GenBank/DDBJ databases">
        <authorList>
            <person name="Li T."/>
            <person name="Hu X."/>
            <person name="Zhang T."/>
            <person name="Song X."/>
            <person name="Zhang H."/>
            <person name="Dai N."/>
            <person name="Sheng W."/>
            <person name="Hou X."/>
            <person name="Wei L."/>
        </authorList>
    </citation>
    <scope>NUCLEOTIDE SEQUENCE</scope>
    <source>
        <strain evidence="1">KEN8</strain>
        <tissue evidence="1">Leaf</tissue>
    </source>
</reference>
<organism evidence="1">
    <name type="scientific">Sesamum calycinum</name>
    <dbReference type="NCBI Taxonomy" id="2727403"/>
    <lineage>
        <taxon>Eukaryota</taxon>
        <taxon>Viridiplantae</taxon>
        <taxon>Streptophyta</taxon>
        <taxon>Embryophyta</taxon>
        <taxon>Tracheophyta</taxon>
        <taxon>Spermatophyta</taxon>
        <taxon>Magnoliopsida</taxon>
        <taxon>eudicotyledons</taxon>
        <taxon>Gunneridae</taxon>
        <taxon>Pentapetalae</taxon>
        <taxon>asterids</taxon>
        <taxon>lamiids</taxon>
        <taxon>Lamiales</taxon>
        <taxon>Pedaliaceae</taxon>
        <taxon>Sesamum</taxon>
    </lineage>
</organism>
<dbReference type="AlphaFoldDB" id="A0AAW2KDQ6"/>
<sequence>MAEHHQAACVVTRINSSDQILVSVVHKRFPHLASNRMSFHRFAIHSTELTRPSQLDHLIQLGLIKFQPAALIHLLKRTKLIFSDEETKDLAASLCFALVGKFSHGPPLYKHMHKLIVDYESSIVPLWVNFPELPAHLFKKDALFAVASIIGVPLQLDTLTVNQATLTRARICIEVDLSKPLVEEFDIQIQGATIVQRVEYEQAPTYCNLCKQVGHQAAACYIKANYGHEPWIIGGDFNIILTAEEKRGGAYPKFRAMEEFADTVLECGLIDAGFEGSEYTWSNRITWEDWTDSSTQKLDLMFSPPPESSIFPELGQIMRPFSLTLNTPLSSHHRHSDSCKLYRLKQHLKWWNKNIFGDLFANMRMAQELVLSKEKAYVDSPMK</sequence>
<dbReference type="EMBL" id="JACGWM010000452">
    <property type="protein sequence ID" value="KAL0304801.1"/>
    <property type="molecule type" value="Genomic_DNA"/>
</dbReference>
<dbReference type="PANTHER" id="PTHR31286">
    <property type="entry name" value="GLYCINE-RICH CELL WALL STRUCTURAL PROTEIN 1.8-LIKE"/>
    <property type="match status" value="1"/>
</dbReference>
<dbReference type="InterPro" id="IPR036691">
    <property type="entry name" value="Endo/exonu/phosph_ase_sf"/>
</dbReference>